<organism evidence="7 8">
    <name type="scientific">Chara braunii</name>
    <name type="common">Braun's stonewort</name>
    <dbReference type="NCBI Taxonomy" id="69332"/>
    <lineage>
        <taxon>Eukaryota</taxon>
        <taxon>Viridiplantae</taxon>
        <taxon>Streptophyta</taxon>
        <taxon>Charophyceae</taxon>
        <taxon>Charales</taxon>
        <taxon>Characeae</taxon>
        <taxon>Chara</taxon>
    </lineage>
</organism>
<evidence type="ECO:0000256" key="4">
    <source>
        <dbReference type="ARBA" id="ARBA00022833"/>
    </source>
</evidence>
<dbReference type="InterPro" id="IPR004183">
    <property type="entry name" value="Xdiol_dOase_suB"/>
</dbReference>
<reference evidence="7 8" key="1">
    <citation type="journal article" date="2018" name="Cell">
        <title>The Chara Genome: Secondary Complexity and Implications for Plant Terrestrialization.</title>
        <authorList>
            <person name="Nishiyama T."/>
            <person name="Sakayama H."/>
            <person name="Vries J.D."/>
            <person name="Buschmann H."/>
            <person name="Saint-Marcoux D."/>
            <person name="Ullrich K.K."/>
            <person name="Haas F.B."/>
            <person name="Vanderstraeten L."/>
            <person name="Becker D."/>
            <person name="Lang D."/>
            <person name="Vosolsobe S."/>
            <person name="Rombauts S."/>
            <person name="Wilhelmsson P.K.I."/>
            <person name="Janitza P."/>
            <person name="Kern R."/>
            <person name="Heyl A."/>
            <person name="Rumpler F."/>
            <person name="Villalobos L.I.A.C."/>
            <person name="Clay J.M."/>
            <person name="Skokan R."/>
            <person name="Toyoda A."/>
            <person name="Suzuki Y."/>
            <person name="Kagoshima H."/>
            <person name="Schijlen E."/>
            <person name="Tajeshwar N."/>
            <person name="Catarino B."/>
            <person name="Hetherington A.J."/>
            <person name="Saltykova A."/>
            <person name="Bonnot C."/>
            <person name="Breuninger H."/>
            <person name="Symeonidi A."/>
            <person name="Radhakrishnan G.V."/>
            <person name="Van Nieuwerburgh F."/>
            <person name="Deforce D."/>
            <person name="Chang C."/>
            <person name="Karol K.G."/>
            <person name="Hedrich R."/>
            <person name="Ulvskov P."/>
            <person name="Glockner G."/>
            <person name="Delwiche C.F."/>
            <person name="Petrasek J."/>
            <person name="Van de Peer Y."/>
            <person name="Friml J."/>
            <person name="Beilby M."/>
            <person name="Dolan L."/>
            <person name="Kohara Y."/>
            <person name="Sugano S."/>
            <person name="Fujiyama A."/>
            <person name="Delaux P.-M."/>
            <person name="Quint M."/>
            <person name="TheiBen G."/>
            <person name="Hagemann M."/>
            <person name="Harholt J."/>
            <person name="Dunand C."/>
            <person name="Zachgo S."/>
            <person name="Langdale J."/>
            <person name="Maumus F."/>
            <person name="Straeten D.V.D."/>
            <person name="Gould S.B."/>
            <person name="Rensing S.A."/>
        </authorList>
    </citation>
    <scope>NUCLEOTIDE SEQUENCE [LARGE SCALE GENOMIC DNA]</scope>
    <source>
        <strain evidence="7 8">S276</strain>
    </source>
</reference>
<dbReference type="Gramene" id="GBG62399">
    <property type="protein sequence ID" value="GBG62399"/>
    <property type="gene ID" value="CBR_g30352"/>
</dbReference>
<keyword evidence="8" id="KW-1185">Reference proteome</keyword>
<accession>A0A388JX72</accession>
<dbReference type="Pfam" id="PF02900">
    <property type="entry name" value="LigB"/>
    <property type="match status" value="1"/>
</dbReference>
<dbReference type="GO" id="GO:0008198">
    <property type="term" value="F:ferrous iron binding"/>
    <property type="evidence" value="ECO:0007669"/>
    <property type="project" value="InterPro"/>
</dbReference>
<dbReference type="PANTHER" id="PTHR30096">
    <property type="entry name" value="4,5-DOPA DIOXYGENASE EXTRADIOL-LIKE PROTEIN"/>
    <property type="match status" value="1"/>
</dbReference>
<dbReference type="OrthoDB" id="7396853at2759"/>
<name>A0A388JX72_CHABU</name>
<proteinExistence type="inferred from homology"/>
<dbReference type="InterPro" id="IPR014436">
    <property type="entry name" value="Extradiol_dOase_DODA"/>
</dbReference>
<dbReference type="OMA" id="SVIDGFW"/>
<comment type="caution">
    <text evidence="7">The sequence shown here is derived from an EMBL/GenBank/DDBJ whole genome shotgun (WGS) entry which is preliminary data.</text>
</comment>
<evidence type="ECO:0000256" key="2">
    <source>
        <dbReference type="ARBA" id="ARBA00007581"/>
    </source>
</evidence>
<dbReference type="CDD" id="cd07363">
    <property type="entry name" value="45_DOPA_Dioxygenase"/>
    <property type="match status" value="1"/>
</dbReference>
<evidence type="ECO:0000256" key="3">
    <source>
        <dbReference type="ARBA" id="ARBA00022723"/>
    </source>
</evidence>
<keyword evidence="4" id="KW-0862">Zinc</keyword>
<evidence type="ECO:0000313" key="7">
    <source>
        <dbReference type="EMBL" id="GBG62399.1"/>
    </source>
</evidence>
<dbReference type="STRING" id="69332.A0A388JX72"/>
<evidence type="ECO:0000256" key="1">
    <source>
        <dbReference type="ARBA" id="ARBA00001947"/>
    </source>
</evidence>
<dbReference type="SUPFAM" id="SSF53213">
    <property type="entry name" value="LigB-like"/>
    <property type="match status" value="1"/>
</dbReference>
<evidence type="ECO:0000256" key="5">
    <source>
        <dbReference type="ARBA" id="ARBA00023002"/>
    </source>
</evidence>
<evidence type="ECO:0000313" key="8">
    <source>
        <dbReference type="Proteomes" id="UP000265515"/>
    </source>
</evidence>
<dbReference type="GO" id="GO:0008270">
    <property type="term" value="F:zinc ion binding"/>
    <property type="evidence" value="ECO:0007669"/>
    <property type="project" value="InterPro"/>
</dbReference>
<dbReference type="Gene3D" id="3.40.830.10">
    <property type="entry name" value="LigB-like"/>
    <property type="match status" value="1"/>
</dbReference>
<comment type="similarity">
    <text evidence="2">Belongs to the DODA-type extradiol aromatic ring-opening dioxygenase family.</text>
</comment>
<protein>
    <recommendedName>
        <fullName evidence="6">Extradiol ring-cleavage dioxygenase class III enzyme subunit B domain-containing protein</fullName>
    </recommendedName>
</protein>
<keyword evidence="5" id="KW-0560">Oxidoreductase</keyword>
<dbReference type="PANTHER" id="PTHR30096:SF0">
    <property type="entry name" value="4,5-DOPA DIOXYGENASE EXTRADIOL-LIKE PROTEIN"/>
    <property type="match status" value="1"/>
</dbReference>
<sequence>MATDVASAPAMLRSTIFVGHGSPQLPELDIPARQFLRNIGKELPRPKAILCVSAHWMTSAPSVTAADRMSTIHDFWGFPAHMYEWKYPVPGSPRLAERVAELLTVAGFGTSIDRKRGLDHGAWIPLSLMYPDADIPVVQLSIQPDRSPRHHVQMGRALSALREEGVLVLGSGNVTHNLRELRFSGPVEVPNYATRFDDWTHDTLIHGKVDDLCDYLNKAPEARRAHPTPDHFLPLHVTLGAAGESPRTKRIHSSFSGNFFSMAAYEFEAAEYAAAA</sequence>
<comment type="cofactor">
    <cofactor evidence="1">
        <name>Zn(2+)</name>
        <dbReference type="ChEBI" id="CHEBI:29105"/>
    </cofactor>
</comment>
<keyword evidence="3" id="KW-0479">Metal-binding</keyword>
<feature type="domain" description="Extradiol ring-cleavage dioxygenase class III enzyme subunit B" evidence="6">
    <location>
        <begin position="35"/>
        <end position="256"/>
    </location>
</feature>
<dbReference type="GO" id="GO:0016702">
    <property type="term" value="F:oxidoreductase activity, acting on single donors with incorporation of molecular oxygen, incorporation of two atoms of oxygen"/>
    <property type="evidence" value="ECO:0007669"/>
    <property type="project" value="UniProtKB-ARBA"/>
</dbReference>
<dbReference type="PIRSF" id="PIRSF006157">
    <property type="entry name" value="Doxgns_DODA"/>
    <property type="match status" value="1"/>
</dbReference>
<gene>
    <name evidence="7" type="ORF">CBR_g30352</name>
</gene>
<dbReference type="AlphaFoldDB" id="A0A388JX72"/>
<dbReference type="EMBL" id="BFEA01000028">
    <property type="protein sequence ID" value="GBG62399.1"/>
    <property type="molecule type" value="Genomic_DNA"/>
</dbReference>
<evidence type="ECO:0000259" key="6">
    <source>
        <dbReference type="Pfam" id="PF02900"/>
    </source>
</evidence>
<dbReference type="Proteomes" id="UP000265515">
    <property type="component" value="Unassembled WGS sequence"/>
</dbReference>